<proteinExistence type="predicted"/>
<dbReference type="Proteomes" id="UP000014071">
    <property type="component" value="Unassembled WGS sequence"/>
</dbReference>
<accession>R9NXL8</accession>
<reference evidence="2" key="1">
    <citation type="journal article" date="2013" name="Genome Announc.">
        <title>Draft genome sequence of the basidiomycetous yeast-like fungus Pseudozyma hubeiensis SY62, which produces an abundant amount of the biosurfactant mannosylerythritol lipids.</title>
        <authorList>
            <person name="Konishi M."/>
            <person name="Hatada Y."/>
            <person name="Horiuchi J."/>
        </authorList>
    </citation>
    <scope>NUCLEOTIDE SEQUENCE [LARGE SCALE GENOMIC DNA]</scope>
    <source>
        <strain evidence="2">SY62</strain>
    </source>
</reference>
<name>R9NXL8_PSEHS</name>
<dbReference type="RefSeq" id="XP_012187050.1">
    <property type="nucleotide sequence ID" value="XM_012331660.1"/>
</dbReference>
<protein>
    <submittedName>
        <fullName evidence="1">Uncharacterized protein</fullName>
    </submittedName>
</protein>
<keyword evidence="2" id="KW-1185">Reference proteome</keyword>
<organism evidence="1 2">
    <name type="scientific">Pseudozyma hubeiensis (strain SY62)</name>
    <name type="common">Yeast</name>
    <dbReference type="NCBI Taxonomy" id="1305764"/>
    <lineage>
        <taxon>Eukaryota</taxon>
        <taxon>Fungi</taxon>
        <taxon>Dikarya</taxon>
        <taxon>Basidiomycota</taxon>
        <taxon>Ustilaginomycotina</taxon>
        <taxon>Ustilaginomycetes</taxon>
        <taxon>Ustilaginales</taxon>
        <taxon>Ustilaginaceae</taxon>
        <taxon>Pseudozyma</taxon>
    </lineage>
</organism>
<evidence type="ECO:0000313" key="2">
    <source>
        <dbReference type="Proteomes" id="UP000014071"/>
    </source>
</evidence>
<sequence>MMTRIEVQSALLVASGFDSPHDWHDRGSQMWLLCERERDRLNRKLQTDLRKASIHHLSERLLSLPNFPANSLDREIFLTLRPSSDLPIGRGNLTFQYIALPRLQLFRVQQSNECWSPKPISSWICCTTALTAY</sequence>
<dbReference type="HOGENOM" id="CLU_1907610_0_0_1"/>
<dbReference type="AlphaFoldDB" id="R9NXL8"/>
<gene>
    <name evidence="1" type="ORF">PHSY_001028</name>
</gene>
<dbReference type="GeneID" id="24106329"/>
<evidence type="ECO:0000313" key="1">
    <source>
        <dbReference type="EMBL" id="GAC93463.1"/>
    </source>
</evidence>
<dbReference type="EMBL" id="DF238776">
    <property type="protein sequence ID" value="GAC93463.1"/>
    <property type="molecule type" value="Genomic_DNA"/>
</dbReference>